<keyword evidence="6" id="KW-0539">Nucleus</keyword>
<dbReference type="AlphaFoldDB" id="A0A9P3G2T1"/>
<evidence type="ECO:0000256" key="5">
    <source>
        <dbReference type="ARBA" id="ARBA00023163"/>
    </source>
</evidence>
<evidence type="ECO:0000313" key="11">
    <source>
        <dbReference type="EMBL" id="GJE87062.1"/>
    </source>
</evidence>
<dbReference type="EMBL" id="BPQB01000005">
    <property type="protein sequence ID" value="GJE87062.1"/>
    <property type="molecule type" value="Genomic_DNA"/>
</dbReference>
<evidence type="ECO:0000256" key="8">
    <source>
        <dbReference type="RuleBase" id="RU004020"/>
    </source>
</evidence>
<comment type="similarity">
    <text evidence="2 8">Belongs to the HSF family.</text>
</comment>
<evidence type="ECO:0000256" key="9">
    <source>
        <dbReference type="SAM" id="MobiDB-lite"/>
    </source>
</evidence>
<dbReference type="GO" id="GO:0003700">
    <property type="term" value="F:DNA-binding transcription factor activity"/>
    <property type="evidence" value="ECO:0007669"/>
    <property type="project" value="InterPro"/>
</dbReference>
<dbReference type="Gene3D" id="1.10.10.10">
    <property type="entry name" value="Winged helix-like DNA-binding domain superfamily/Winged helix DNA-binding domain"/>
    <property type="match status" value="1"/>
</dbReference>
<evidence type="ECO:0000256" key="4">
    <source>
        <dbReference type="ARBA" id="ARBA00023125"/>
    </source>
</evidence>
<feature type="region of interest" description="Disordered" evidence="9">
    <location>
        <begin position="236"/>
        <end position="346"/>
    </location>
</feature>
<keyword evidence="5" id="KW-0804">Transcription</keyword>
<protein>
    <submittedName>
        <fullName evidence="11">Winged helix-turn-helix transcriptional regulator</fullName>
    </submittedName>
</protein>
<feature type="compositionally biased region" description="Pro residues" evidence="9">
    <location>
        <begin position="332"/>
        <end position="341"/>
    </location>
</feature>
<dbReference type="GO" id="GO:0043565">
    <property type="term" value="F:sequence-specific DNA binding"/>
    <property type="evidence" value="ECO:0007669"/>
    <property type="project" value="InterPro"/>
</dbReference>
<dbReference type="Pfam" id="PF00447">
    <property type="entry name" value="HSF_DNA-bind"/>
    <property type="match status" value="1"/>
</dbReference>
<feature type="region of interest" description="Disordered" evidence="9">
    <location>
        <begin position="637"/>
        <end position="676"/>
    </location>
</feature>
<evidence type="ECO:0000256" key="7">
    <source>
        <dbReference type="ARBA" id="ARBA00062171"/>
    </source>
</evidence>
<dbReference type="InterPro" id="IPR036388">
    <property type="entry name" value="WH-like_DNA-bd_sf"/>
</dbReference>
<dbReference type="SUPFAM" id="SSF46785">
    <property type="entry name" value="Winged helix' DNA-binding domain"/>
    <property type="match status" value="1"/>
</dbReference>
<dbReference type="FunFam" id="1.10.10.10:FF:000027">
    <property type="entry name" value="Heat shock transcription factor 1"/>
    <property type="match status" value="1"/>
</dbReference>
<dbReference type="PANTHER" id="PTHR10015">
    <property type="entry name" value="HEAT SHOCK TRANSCRIPTION FACTOR"/>
    <property type="match status" value="1"/>
</dbReference>
<feature type="compositionally biased region" description="Low complexity" evidence="9">
    <location>
        <begin position="539"/>
        <end position="553"/>
    </location>
</feature>
<dbReference type="SMART" id="SM00415">
    <property type="entry name" value="HSF"/>
    <property type="match status" value="1"/>
</dbReference>
<feature type="domain" description="HSF-type DNA-binding" evidence="10">
    <location>
        <begin position="27"/>
        <end position="132"/>
    </location>
</feature>
<feature type="compositionally biased region" description="Polar residues" evidence="9">
    <location>
        <begin position="294"/>
        <end position="310"/>
    </location>
</feature>
<dbReference type="GO" id="GO:0005634">
    <property type="term" value="C:nucleus"/>
    <property type="evidence" value="ECO:0007669"/>
    <property type="project" value="UniProtKB-SubCell"/>
</dbReference>
<comment type="subcellular location">
    <subcellularLocation>
        <location evidence="1">Nucleus</location>
    </subcellularLocation>
</comment>
<evidence type="ECO:0000256" key="6">
    <source>
        <dbReference type="ARBA" id="ARBA00023242"/>
    </source>
</evidence>
<evidence type="ECO:0000256" key="1">
    <source>
        <dbReference type="ARBA" id="ARBA00004123"/>
    </source>
</evidence>
<proteinExistence type="inferred from homology"/>
<dbReference type="InterPro" id="IPR000232">
    <property type="entry name" value="HSF_DNA-bd"/>
</dbReference>
<evidence type="ECO:0000256" key="2">
    <source>
        <dbReference type="ARBA" id="ARBA00006403"/>
    </source>
</evidence>
<dbReference type="PRINTS" id="PR00056">
    <property type="entry name" value="HSFDOMAIN"/>
</dbReference>
<feature type="region of interest" description="Disordered" evidence="9">
    <location>
        <begin position="533"/>
        <end position="567"/>
    </location>
</feature>
<sequence>MSADQQLAIARAPRGESTHLSRTAAKVVPPFLQKLYEIVNDPKNDELIRWSDAGDSFYVLNHERFAREVLGRWFKHQKFTSFVRQLNMYGFHKIPHLQQGVLKSETDTEPWHFEHPHFHRGQPDLLCLIQRKKQPTHGAEDIGLEMNDPVGGGMGNLTAGQVLDINSIMNGIAAIKRHQQAISADLNELKSSNQHLWQEALAARERHKKHQDTINRILKFLAGVFGSGADAVKHDVSHNPSHGIPRKRQRLMIGDGGMSEKRKSALVEEIDEDDDMQSVRSDGARSAPLYATIDTPTPSDTVQSPRSPMTPSIAPNDAFGPTVTDITSMRPSPGPATPQPSSPSLHHAQYARNDRELTPTQQNAAALMHVANAAGQGNLPNGEWSQSLQNIVNSPGQLSRLMHALASHQNQPVPSMVPSDVDHQTLDPRATSYQMTAYDPNAYDFSRLRTDLPPPASVNNNNHRAQSAALAPSLLGSLSQKDDDGPPLEPLMENANRLQKSYRDANEIEADVDALQYSLNSLINGLGLDPSSLSAARTPDPGAGPLGPPADSLAPPPTEGLHHDPANDFDFDAFLNELSSRNGVDGGFPDVTEHYDPSTPLDGTTVGDASTDQLTAFLDDVAHPDAGALDFGKPATVRPGVGMKRKSDVAELPPPLVGHDTAPLSGASAPKVKRKR</sequence>
<accession>A0A9P3G2T1</accession>
<comment type="subunit">
    <text evidence="7">Homotrimer. Homotrimerization increases the affinity of HSF1 to DNA. Interacts with transcriptional coregulator SSA1 on chromatin.</text>
</comment>
<organism evidence="11 12">
    <name type="scientific">Phanerochaete sordida</name>
    <dbReference type="NCBI Taxonomy" id="48140"/>
    <lineage>
        <taxon>Eukaryota</taxon>
        <taxon>Fungi</taxon>
        <taxon>Dikarya</taxon>
        <taxon>Basidiomycota</taxon>
        <taxon>Agaricomycotina</taxon>
        <taxon>Agaricomycetes</taxon>
        <taxon>Polyporales</taxon>
        <taxon>Phanerochaetaceae</taxon>
        <taxon>Phanerochaete</taxon>
    </lineage>
</organism>
<dbReference type="PANTHER" id="PTHR10015:SF427">
    <property type="entry name" value="HEAT SHOCK FACTOR PROTEIN"/>
    <property type="match status" value="1"/>
</dbReference>
<reference evidence="11 12" key="1">
    <citation type="submission" date="2021-08" db="EMBL/GenBank/DDBJ databases">
        <title>Draft Genome Sequence of Phanerochaete sordida strain YK-624.</title>
        <authorList>
            <person name="Mori T."/>
            <person name="Dohra H."/>
            <person name="Suzuki T."/>
            <person name="Kawagishi H."/>
            <person name="Hirai H."/>
        </authorList>
    </citation>
    <scope>NUCLEOTIDE SEQUENCE [LARGE SCALE GENOMIC DNA]</scope>
    <source>
        <strain evidence="11 12">YK-624</strain>
    </source>
</reference>
<keyword evidence="12" id="KW-1185">Reference proteome</keyword>
<name>A0A9P3G2T1_9APHY</name>
<keyword evidence="3" id="KW-0805">Transcription regulation</keyword>
<dbReference type="Proteomes" id="UP000703269">
    <property type="component" value="Unassembled WGS sequence"/>
</dbReference>
<evidence type="ECO:0000256" key="3">
    <source>
        <dbReference type="ARBA" id="ARBA00023015"/>
    </source>
</evidence>
<gene>
    <name evidence="11" type="ORF">PsYK624_031450</name>
</gene>
<comment type="caution">
    <text evidence="11">The sequence shown here is derived from an EMBL/GenBank/DDBJ whole genome shotgun (WGS) entry which is preliminary data.</text>
</comment>
<keyword evidence="4" id="KW-0238">DNA-binding</keyword>
<dbReference type="InterPro" id="IPR036390">
    <property type="entry name" value="WH_DNA-bd_sf"/>
</dbReference>
<evidence type="ECO:0000313" key="12">
    <source>
        <dbReference type="Proteomes" id="UP000703269"/>
    </source>
</evidence>
<evidence type="ECO:0000259" key="10">
    <source>
        <dbReference type="SMART" id="SM00415"/>
    </source>
</evidence>
<dbReference type="OrthoDB" id="60033at2759"/>